<evidence type="ECO:0000256" key="10">
    <source>
        <dbReference type="ARBA" id="ARBA00033026"/>
    </source>
</evidence>
<dbReference type="GO" id="GO:0005739">
    <property type="term" value="C:mitochondrion"/>
    <property type="evidence" value="ECO:0007669"/>
    <property type="project" value="TreeGrafter"/>
</dbReference>
<comment type="caution">
    <text evidence="17">The sequence shown here is derived from an EMBL/GenBank/DDBJ whole genome shotgun (WGS) entry which is preliminary data.</text>
</comment>
<feature type="domain" description="Carbohydrate kinase FGGY N-terminal" evidence="15">
    <location>
        <begin position="94"/>
        <end position="293"/>
    </location>
</feature>
<feature type="domain" description="Carbohydrate kinase FGGY C-terminal" evidence="16">
    <location>
        <begin position="303"/>
        <end position="494"/>
    </location>
</feature>
<keyword evidence="7" id="KW-0547">Nucleotide-binding</keyword>
<dbReference type="STRING" id="282301.A0A267H5R6"/>
<dbReference type="SUPFAM" id="SSF53067">
    <property type="entry name" value="Actin-like ATPase domain"/>
    <property type="match status" value="2"/>
</dbReference>
<proteinExistence type="inferred from homology"/>
<evidence type="ECO:0000256" key="4">
    <source>
        <dbReference type="ARBA" id="ARBA00012099"/>
    </source>
</evidence>
<keyword evidence="5" id="KW-0963">Cytoplasm</keyword>
<comment type="function">
    <text evidence="11">Skin-specific kinase that plays a key role in glycerol metabolism, catalyzing its phosphorylation to produce sn-glycerol 3-phosphate. Involved in skin-specific regulation of sterol regulatory element-binding protein (SREBP) processing and lipid biosynthesis.</text>
</comment>
<dbReference type="PANTHER" id="PTHR10196:SF68">
    <property type="entry name" value="GLYCEROL KINASE 5-RELATED"/>
    <property type="match status" value="1"/>
</dbReference>
<dbReference type="Gene3D" id="3.30.420.40">
    <property type="match status" value="2"/>
</dbReference>
<keyword evidence="6 13" id="KW-0808">Transferase</keyword>
<dbReference type="GO" id="GO:0004370">
    <property type="term" value="F:glycerol kinase activity"/>
    <property type="evidence" value="ECO:0007669"/>
    <property type="project" value="UniProtKB-EC"/>
</dbReference>
<dbReference type="GO" id="GO:0019563">
    <property type="term" value="P:glycerol catabolic process"/>
    <property type="evidence" value="ECO:0007669"/>
    <property type="project" value="UniProtKB-UniPathway"/>
</dbReference>
<evidence type="ECO:0000256" key="7">
    <source>
        <dbReference type="ARBA" id="ARBA00022741"/>
    </source>
</evidence>
<evidence type="ECO:0000256" key="9">
    <source>
        <dbReference type="ARBA" id="ARBA00022840"/>
    </source>
</evidence>
<dbReference type="OrthoDB" id="6278781at2759"/>
<dbReference type="InterPro" id="IPR018484">
    <property type="entry name" value="FGGY_N"/>
</dbReference>
<dbReference type="Pfam" id="PF02782">
    <property type="entry name" value="FGGY_C"/>
    <property type="match status" value="1"/>
</dbReference>
<evidence type="ECO:0000256" key="11">
    <source>
        <dbReference type="ARBA" id="ARBA00045165"/>
    </source>
</evidence>
<evidence type="ECO:0000259" key="16">
    <source>
        <dbReference type="Pfam" id="PF02782"/>
    </source>
</evidence>
<dbReference type="UniPathway" id="UPA00618">
    <property type="reaction ID" value="UER00672"/>
</dbReference>
<keyword evidence="9" id="KW-0067">ATP-binding</keyword>
<comment type="similarity">
    <text evidence="3 13">Belongs to the FGGY kinase family.</text>
</comment>
<accession>A0A267H5R6</accession>
<evidence type="ECO:0000256" key="5">
    <source>
        <dbReference type="ARBA" id="ARBA00022490"/>
    </source>
</evidence>
<evidence type="ECO:0000256" key="8">
    <source>
        <dbReference type="ARBA" id="ARBA00022777"/>
    </source>
</evidence>
<dbReference type="PROSITE" id="PS00445">
    <property type="entry name" value="FGGY_KINASES_2"/>
    <property type="match status" value="1"/>
</dbReference>
<evidence type="ECO:0000256" key="6">
    <source>
        <dbReference type="ARBA" id="ARBA00022679"/>
    </source>
</evidence>
<comment type="pathway">
    <text evidence="2">Polyol metabolism; glycerol degradation via glycerol kinase pathway; sn-glycerol 3-phosphate from glycerol: step 1/1.</text>
</comment>
<dbReference type="GO" id="GO:0046167">
    <property type="term" value="P:glycerol-3-phosphate biosynthetic process"/>
    <property type="evidence" value="ECO:0007669"/>
    <property type="project" value="TreeGrafter"/>
</dbReference>
<dbReference type="GO" id="GO:0005524">
    <property type="term" value="F:ATP binding"/>
    <property type="evidence" value="ECO:0007669"/>
    <property type="project" value="UniProtKB-KW"/>
</dbReference>
<evidence type="ECO:0000256" key="2">
    <source>
        <dbReference type="ARBA" id="ARBA00005190"/>
    </source>
</evidence>
<evidence type="ECO:0000256" key="12">
    <source>
        <dbReference type="ARBA" id="ARBA00047192"/>
    </source>
</evidence>
<dbReference type="EC" id="2.7.1.30" evidence="4"/>
<evidence type="ECO:0000256" key="14">
    <source>
        <dbReference type="SAM" id="MobiDB-lite"/>
    </source>
</evidence>
<dbReference type="InterPro" id="IPR018483">
    <property type="entry name" value="Carb_kinase_FGGY_CS"/>
</dbReference>
<keyword evidence="8 13" id="KW-0418">Kinase</keyword>
<dbReference type="PIRSF" id="PIRSF000538">
    <property type="entry name" value="GlpK"/>
    <property type="match status" value="1"/>
</dbReference>
<evidence type="ECO:0000313" key="17">
    <source>
        <dbReference type="EMBL" id="PAA92867.1"/>
    </source>
</evidence>
<organism evidence="17 18">
    <name type="scientific">Macrostomum lignano</name>
    <dbReference type="NCBI Taxonomy" id="282301"/>
    <lineage>
        <taxon>Eukaryota</taxon>
        <taxon>Metazoa</taxon>
        <taxon>Spiralia</taxon>
        <taxon>Lophotrochozoa</taxon>
        <taxon>Platyhelminthes</taxon>
        <taxon>Rhabditophora</taxon>
        <taxon>Macrostomorpha</taxon>
        <taxon>Macrostomida</taxon>
        <taxon>Macrostomidae</taxon>
        <taxon>Macrostomum</taxon>
    </lineage>
</organism>
<dbReference type="Proteomes" id="UP000215902">
    <property type="component" value="Unassembled WGS sequence"/>
</dbReference>
<dbReference type="InterPro" id="IPR018485">
    <property type="entry name" value="FGGY_C"/>
</dbReference>
<feature type="region of interest" description="Disordered" evidence="14">
    <location>
        <begin position="1"/>
        <end position="66"/>
    </location>
</feature>
<evidence type="ECO:0000313" key="18">
    <source>
        <dbReference type="Proteomes" id="UP000215902"/>
    </source>
</evidence>
<protein>
    <recommendedName>
        <fullName evidence="12">Glycerol kinase 5</fullName>
        <ecNumber evidence="4">2.7.1.30</ecNumber>
    </recommendedName>
    <alternativeName>
        <fullName evidence="10">ATP:glycerol 3-phosphotransferase 5</fullName>
    </alternativeName>
</protein>
<dbReference type="Pfam" id="PF00370">
    <property type="entry name" value="FGGY_N"/>
    <property type="match status" value="1"/>
</dbReference>
<gene>
    <name evidence="17" type="ORF">BOX15_Mlig002691g2</name>
</gene>
<feature type="compositionally biased region" description="Basic residues" evidence="14">
    <location>
        <begin position="37"/>
        <end position="66"/>
    </location>
</feature>
<name>A0A267H5R6_9PLAT</name>
<dbReference type="CDD" id="cd07793">
    <property type="entry name" value="ASKHA_NBD_FGGY_GK5-like"/>
    <property type="match status" value="1"/>
</dbReference>
<evidence type="ECO:0000259" key="15">
    <source>
        <dbReference type="Pfam" id="PF00370"/>
    </source>
</evidence>
<evidence type="ECO:0000256" key="1">
    <source>
        <dbReference type="ARBA" id="ARBA00004496"/>
    </source>
</evidence>
<reference evidence="17 18" key="1">
    <citation type="submission" date="2017-06" db="EMBL/GenBank/DDBJ databases">
        <title>A platform for efficient transgenesis in Macrostomum lignano, a flatworm model organism for stem cell research.</title>
        <authorList>
            <person name="Berezikov E."/>
        </authorList>
    </citation>
    <scope>NUCLEOTIDE SEQUENCE [LARGE SCALE GENOMIC DNA]</scope>
    <source>
        <strain evidence="17">DV1</strain>
        <tissue evidence="17">Whole organism</tissue>
    </source>
</reference>
<keyword evidence="18" id="KW-1185">Reference proteome</keyword>
<comment type="subcellular location">
    <subcellularLocation>
        <location evidence="1">Cytoplasm</location>
    </subcellularLocation>
</comment>
<dbReference type="AlphaFoldDB" id="A0A267H5R6"/>
<dbReference type="EMBL" id="NIVC01000038">
    <property type="protein sequence ID" value="PAA92867.1"/>
    <property type="molecule type" value="Genomic_DNA"/>
</dbReference>
<dbReference type="InterPro" id="IPR037444">
    <property type="entry name" value="GK5"/>
</dbReference>
<evidence type="ECO:0000256" key="3">
    <source>
        <dbReference type="ARBA" id="ARBA00009156"/>
    </source>
</evidence>
<dbReference type="PANTHER" id="PTHR10196">
    <property type="entry name" value="SUGAR KINASE"/>
    <property type="match status" value="1"/>
</dbReference>
<dbReference type="GO" id="GO:0006641">
    <property type="term" value="P:triglyceride metabolic process"/>
    <property type="evidence" value="ECO:0007669"/>
    <property type="project" value="TreeGrafter"/>
</dbReference>
<sequence length="541" mass="60502">IHPTPYRCTHPTPYRNTHPTPYRNIHSTPYRNTHPTPYRRTHPTPYRRTHPTPYRRTHPTPYRRIHPTPYRNTHLTLYRRTHPTPYRRTHLPAEVAPSQIRGLGITVMRNSVTAWERDSGKPLMPIISWQDRRAGKDCAIWNRSLRMRAFRAACWALYKLTGRAKFLAASVLQFKIGMPVIQLVKLFAENPALLERARRGEICVGCNESWLLWRLTEGRTFATDYSCASTTGMYDPFGLEWSPIVVSALLHMPLRMLPEVQPTAGQFGHTDLFPGGPVDITSISGDQSAATFGELCHQPDQVKVTLGTGTFLDWNTGKEPYASMKGLYPVIGWVIDGDQSGPTYMIEGSHADTGNTLDWGCAMGFYPSVSEAESAALTVADSGGVFFVPCFTWSAVPVFDPAACAGFLGVNLGTSREHMARALLEAVIFQTKAIAEAFRLETGKKPAVLRCNGGVSASDFIMQGIADLLDCDVVRGSNREATSLGCAFLTAIAAGLWSQAEIGQRFDSIERRFQPRPEAAQRLARDYEKWKVAVQRCYSWY</sequence>
<feature type="non-terminal residue" evidence="17">
    <location>
        <position position="1"/>
    </location>
</feature>
<dbReference type="InterPro" id="IPR043129">
    <property type="entry name" value="ATPase_NBD"/>
</dbReference>
<dbReference type="InterPro" id="IPR000577">
    <property type="entry name" value="Carb_kinase_FGGY"/>
</dbReference>
<evidence type="ECO:0000256" key="13">
    <source>
        <dbReference type="RuleBase" id="RU003733"/>
    </source>
</evidence>